<proteinExistence type="predicted"/>
<dbReference type="InterPro" id="IPR003838">
    <property type="entry name" value="ABC3_permease_C"/>
</dbReference>
<feature type="domain" description="ABC3 transporter permease C-terminal" evidence="8">
    <location>
        <begin position="654"/>
        <end position="766"/>
    </location>
</feature>
<dbReference type="EMBL" id="BMTP01000005">
    <property type="protein sequence ID" value="GGU36910.1"/>
    <property type="molecule type" value="Genomic_DNA"/>
</dbReference>
<gene>
    <name evidence="9" type="ORF">GCM10010274_25490</name>
</gene>
<feature type="transmembrane region" description="Helical" evidence="7">
    <location>
        <begin position="358"/>
        <end position="380"/>
    </location>
</feature>
<feature type="transmembrane region" description="Helical" evidence="7">
    <location>
        <begin position="736"/>
        <end position="758"/>
    </location>
</feature>
<comment type="subcellular location">
    <subcellularLocation>
        <location evidence="1">Cell membrane</location>
        <topology evidence="1">Multi-pass membrane protein</topology>
    </subcellularLocation>
</comment>
<organism evidence="9 10">
    <name type="scientific">Streptomyces lavendofoliae</name>
    <dbReference type="NCBI Taxonomy" id="67314"/>
    <lineage>
        <taxon>Bacteria</taxon>
        <taxon>Bacillati</taxon>
        <taxon>Actinomycetota</taxon>
        <taxon>Actinomycetes</taxon>
        <taxon>Kitasatosporales</taxon>
        <taxon>Streptomycetaceae</taxon>
        <taxon>Streptomyces</taxon>
    </lineage>
</organism>
<evidence type="ECO:0000256" key="5">
    <source>
        <dbReference type="ARBA" id="ARBA00023136"/>
    </source>
</evidence>
<keyword evidence="10" id="KW-1185">Reference proteome</keyword>
<dbReference type="Pfam" id="PF02687">
    <property type="entry name" value="FtsX"/>
    <property type="match status" value="2"/>
</dbReference>
<reference evidence="9" key="2">
    <citation type="submission" date="2020-09" db="EMBL/GenBank/DDBJ databases">
        <authorList>
            <person name="Sun Q."/>
            <person name="Ohkuma M."/>
        </authorList>
    </citation>
    <scope>NUCLEOTIDE SEQUENCE</scope>
    <source>
        <strain evidence="9">JCM 4391</strain>
    </source>
</reference>
<feature type="transmembrane region" description="Helical" evidence="7">
    <location>
        <begin position="287"/>
        <end position="308"/>
    </location>
</feature>
<evidence type="ECO:0000313" key="9">
    <source>
        <dbReference type="EMBL" id="GGU36910.1"/>
    </source>
</evidence>
<keyword evidence="3 7" id="KW-0812">Transmembrane</keyword>
<evidence type="ECO:0000313" key="10">
    <source>
        <dbReference type="Proteomes" id="UP000636661"/>
    </source>
</evidence>
<feature type="transmembrane region" description="Helical" evidence="7">
    <location>
        <begin position="329"/>
        <end position="346"/>
    </location>
</feature>
<keyword evidence="4 7" id="KW-1133">Transmembrane helix</keyword>
<dbReference type="RefSeq" id="WP_189550883.1">
    <property type="nucleotide sequence ID" value="NZ_BMTP01000005.1"/>
</dbReference>
<protein>
    <submittedName>
        <fullName evidence="9">Membrane protein</fullName>
    </submittedName>
</protein>
<feature type="domain" description="ABC3 transporter permease C-terminal" evidence="8">
    <location>
        <begin position="197"/>
        <end position="309"/>
    </location>
</feature>
<evidence type="ECO:0000256" key="7">
    <source>
        <dbReference type="SAM" id="Phobius"/>
    </source>
</evidence>
<dbReference type="PANTHER" id="PTHR30287">
    <property type="entry name" value="MEMBRANE COMPONENT OF PREDICTED ABC SUPERFAMILY METABOLITE UPTAKE TRANSPORTER"/>
    <property type="match status" value="1"/>
</dbReference>
<name>A0A918HYB5_9ACTN</name>
<dbReference type="AlphaFoldDB" id="A0A918HYB5"/>
<feature type="transmembrane region" description="Helical" evidence="7">
    <location>
        <begin position="707"/>
        <end position="729"/>
    </location>
</feature>
<feature type="transmembrane region" description="Helical" evidence="7">
    <location>
        <begin position="24"/>
        <end position="47"/>
    </location>
</feature>
<evidence type="ECO:0000259" key="8">
    <source>
        <dbReference type="Pfam" id="PF02687"/>
    </source>
</evidence>
<accession>A0A918HYB5</accession>
<feature type="region of interest" description="Disordered" evidence="6">
    <location>
        <begin position="51"/>
        <end position="70"/>
    </location>
</feature>
<keyword evidence="5 7" id="KW-0472">Membrane</keyword>
<reference evidence="9" key="1">
    <citation type="journal article" date="2014" name="Int. J. Syst. Evol. Microbiol.">
        <title>Complete genome sequence of Corynebacterium casei LMG S-19264T (=DSM 44701T), isolated from a smear-ripened cheese.</title>
        <authorList>
            <consortium name="US DOE Joint Genome Institute (JGI-PGF)"/>
            <person name="Walter F."/>
            <person name="Albersmeier A."/>
            <person name="Kalinowski J."/>
            <person name="Ruckert C."/>
        </authorList>
    </citation>
    <scope>NUCLEOTIDE SEQUENCE</scope>
    <source>
        <strain evidence="9">JCM 4391</strain>
    </source>
</reference>
<evidence type="ECO:0000256" key="1">
    <source>
        <dbReference type="ARBA" id="ARBA00004651"/>
    </source>
</evidence>
<dbReference type="GO" id="GO:0005886">
    <property type="term" value="C:plasma membrane"/>
    <property type="evidence" value="ECO:0007669"/>
    <property type="project" value="UniProtKB-SubCell"/>
</dbReference>
<feature type="transmembrane region" description="Helical" evidence="7">
    <location>
        <begin position="246"/>
        <end position="267"/>
    </location>
</feature>
<comment type="caution">
    <text evidence="9">The sequence shown here is derived from an EMBL/GenBank/DDBJ whole genome shotgun (WGS) entry which is preliminary data.</text>
</comment>
<feature type="transmembrane region" description="Helical" evidence="7">
    <location>
        <begin position="408"/>
        <end position="429"/>
    </location>
</feature>
<feature type="transmembrane region" description="Helical" evidence="7">
    <location>
        <begin position="188"/>
        <end position="213"/>
    </location>
</feature>
<feature type="transmembrane region" description="Helical" evidence="7">
    <location>
        <begin position="651"/>
        <end position="670"/>
    </location>
</feature>
<evidence type="ECO:0000256" key="4">
    <source>
        <dbReference type="ARBA" id="ARBA00022989"/>
    </source>
</evidence>
<sequence length="773" mass="80738">MIRDLLLGARFAVTGGRPGWTRTLLTALGVGSGVALLLIAASVPSVLEGRDTRHQNRDLTSGESGAPRSDRSFLHAAADTLFHERPVRGLLLRPDGARAPAPPGVAAPPGPGEMVVSPALGRLLASPEGTLLKERLPYEEAGRIGDAGLVGPTELVYYAYGTGLTDATADGRGDGFGHNVGVDRPSSAFLLLLVVVACVVLLLPVLVFVATAARFGGEQRDRRLATLRLVGADIAMTRRIAAGETLAGAVLGLLTGAGLFALARRFAGRVTVWDVNAFPADVTPAPALAALVAVVVPVCAVLVTLVALRGVAIEPLGVARGATPRPRRVWWRLLLVAAGLAVLWAAGPVPLVETAVDAVPVAAGALLALTGVTTLLPWLIERVVRSLRGGPVPWQLAVRRLQLSSGTAARTVSGIVVAAAGAIALQMLFTAVQSDFMRPTNLDTARAQLSLRDRATGAGAARELAGELAAARGVTGVAAVLEASVRRPGPPRAGEDFVPSTALTVADCPSLRELARLPSCRDGDVFIARARGGDGPDDAYLAETARPGARVDLHDERAAPLLWRVPATARTVEGRTDPMGWSSFGILATPAAIDAGTLDDPALTAWVRLDPAVPEAEEHARNAAARFSPTVRVDALRDMKRDRRFTSVGRGVFAAATLTMALVAVSLLVSTVEQLRTRRRPLSVLVAFGTRRSTLAWSVLWQTAVPVALGMALAVVGGLGLGTLLLRLIGKGVSDWWAFLPVVGVATGLVLAVTLLSLPPLWRLMRPDGLRTE</sequence>
<dbReference type="PANTHER" id="PTHR30287:SF1">
    <property type="entry name" value="INNER MEMBRANE PROTEIN"/>
    <property type="match status" value="1"/>
</dbReference>
<dbReference type="InterPro" id="IPR038766">
    <property type="entry name" value="Membrane_comp_ABC_pdt"/>
</dbReference>
<evidence type="ECO:0000256" key="3">
    <source>
        <dbReference type="ARBA" id="ARBA00022692"/>
    </source>
</evidence>
<evidence type="ECO:0000256" key="2">
    <source>
        <dbReference type="ARBA" id="ARBA00022475"/>
    </source>
</evidence>
<keyword evidence="2" id="KW-1003">Cell membrane</keyword>
<dbReference type="Proteomes" id="UP000636661">
    <property type="component" value="Unassembled WGS sequence"/>
</dbReference>
<evidence type="ECO:0000256" key="6">
    <source>
        <dbReference type="SAM" id="MobiDB-lite"/>
    </source>
</evidence>